<dbReference type="InterPro" id="IPR027993">
    <property type="entry name" value="DUF4495"/>
</dbReference>
<evidence type="ECO:0000313" key="3">
    <source>
        <dbReference type="RefSeq" id="XP_028269178.1"/>
    </source>
</evidence>
<dbReference type="PANTHER" id="PTHR33960">
    <property type="entry name" value="SIMILAR TO KIAA0825 PROTEIN"/>
    <property type="match status" value="1"/>
</dbReference>
<name>A0A6P7IXZ9_9TELE</name>
<reference evidence="3 4" key="1">
    <citation type="submission" date="2025-04" db="UniProtKB">
        <authorList>
            <consortium name="RefSeq"/>
        </authorList>
    </citation>
    <scope>IDENTIFICATION</scope>
</reference>
<dbReference type="RefSeq" id="XP_028269179.1">
    <property type="nucleotide sequence ID" value="XM_028413378.1"/>
</dbReference>
<evidence type="ECO:0000313" key="2">
    <source>
        <dbReference type="Proteomes" id="UP000515145"/>
    </source>
</evidence>
<evidence type="ECO:0000313" key="4">
    <source>
        <dbReference type="RefSeq" id="XP_028269179.1"/>
    </source>
</evidence>
<feature type="region of interest" description="Disordered" evidence="1">
    <location>
        <begin position="1336"/>
        <end position="1366"/>
    </location>
</feature>
<dbReference type="Pfam" id="PF14906">
    <property type="entry name" value="DUF4495"/>
    <property type="match status" value="1"/>
</dbReference>
<dbReference type="GeneID" id="114440835"/>
<organism evidence="2 4">
    <name type="scientific">Parambassis ranga</name>
    <name type="common">Indian glassy fish</name>
    <dbReference type="NCBI Taxonomy" id="210632"/>
    <lineage>
        <taxon>Eukaryota</taxon>
        <taxon>Metazoa</taxon>
        <taxon>Chordata</taxon>
        <taxon>Craniata</taxon>
        <taxon>Vertebrata</taxon>
        <taxon>Euteleostomi</taxon>
        <taxon>Actinopterygii</taxon>
        <taxon>Neopterygii</taxon>
        <taxon>Teleostei</taxon>
        <taxon>Neoteleostei</taxon>
        <taxon>Acanthomorphata</taxon>
        <taxon>Ovalentaria</taxon>
        <taxon>Ambassidae</taxon>
        <taxon>Parambassis</taxon>
    </lineage>
</organism>
<proteinExistence type="predicted"/>
<sequence length="1366" mass="153138">MEWPEDFPEDHAFVELLVPGGSSDLDFEQLLKDTEEKLNLNASSIEQQLKELQAKVGHCRSGERPPSPSECLQWFNFRTSNIKPVATGHQELMDFFKAVKQYLGSEEEEKEEGTLQLLLSLSSQCGVCFPSSLPPVACSIHLVHTVRDDTSLEIQEAWDAICLQLRRYLMKRLSSCSPVLPGLRQVSTMSIQERVHCLQQLFFLYPESEALAYYQEVKRRHVLSVLRSALSSSPGNESGFDRLAKSFNCAVPVLTQTLIEELHVLSRLAEPPTILAFLNAAYLNTVSEELASQMERECETAQRDNTAPSSKIKKYSAKSRATVEEAARIIGHASVGLFDHVTRRRLHTYVPLNKPSNVAPEAEHGSKGSEGPVLCNDAPMELPTKSRSFSLTSHQLRALTQLACTLLRFESDLREQVTNMTFINCAEDVPCIKGILKKKKENSDMTSDGRKSAAETLHTPEAQVLVFNWRSAFLRLVPHMEHCVKVVLDDVCAKNLQQEEALHSSGHTSVTLSPITHGASNTHLKEDSFYGYPERETPRMIAKFCGAIMAELDALLPLAAACRDSALLGVRSSFVDACGRAAFAMLGRLQDRALEVPSSAPLKNLPALLATCIYVCQRLEHYNARLKHSNPAAAKTPLTLLPIQKYQETVEAIKEQLTSYCIQVCSICILQDAESHHWADPKPFYEGERCSFSVQMWFYFLCGLRSDLWAVLPAELAKEVLGQVLSETLQLLVQRYARVRASYKRQPQVRYDITALLLYVDQLMWSVCRSPEALVHPNPSSALTIIAGGSDWSYQIHSLCDQLLTVLIIVTSPLSLLYRAFMINTAESTPQQPHHPVLHWRNAINPDLFTEQAIRDGLMGQAALACQLRLLTSDPGYNPKLLLQMLLYRDCHLPRILLESSYLCQENGSTKDCKAGDDFIVALFNLFSCLNNVPKALTQALQPYLERANIWEHLYNLADTSRTVPVVISGVRTIVTKSTNSILMHLVSMVLGWQATEQTHEVLFKHNVPESVLSKIPKEWNYTPLDAKGKDSVSKPVTTLAIQALSFIFTNLPMAVASLPLTIRFLFQAAEKHVSQYTRQLRIVGLLLWALMGCMIQGLEDPETLEQISGLALDRGAKDCLSLLAECLQAAIGIQQKGVPKPTVMKVLQALEEKRPKWTHIQLQKARKLCSDSVFEQEKERGVAAAELTEQKIGLMLLEVCHKAGGSNYLRQIYHIIQGNEELLMTKLNGNTDLTNDPPHLVNFDLGSETNVKPVCFNPLREFDHIGKKKLDQSAVVDWAWDWPRLLPAYQGMSQVTFKTLLANRWEMQEDAELEDGEKELVEELHKTFFVCCCNPEQQDPPETDEAPVEQQPQRETQPSVKSAAQ</sequence>
<dbReference type="PANTHER" id="PTHR33960:SF1">
    <property type="entry name" value="SIMILAR TO KIAA0825 PROTEIN"/>
    <property type="match status" value="1"/>
</dbReference>
<dbReference type="CTD" id="285600"/>
<dbReference type="Proteomes" id="UP000515145">
    <property type="component" value="Chromosome 9"/>
</dbReference>
<dbReference type="OrthoDB" id="10007406at2759"/>
<protein>
    <submittedName>
        <fullName evidence="3 4">Uncharacterized protein KIAA0825 homolog isoform X1</fullName>
    </submittedName>
</protein>
<feature type="compositionally biased region" description="Polar residues" evidence="1">
    <location>
        <begin position="1351"/>
        <end position="1366"/>
    </location>
</feature>
<evidence type="ECO:0000256" key="1">
    <source>
        <dbReference type="SAM" id="MobiDB-lite"/>
    </source>
</evidence>
<gene>
    <name evidence="3 4" type="primary">kiaa0825</name>
</gene>
<keyword evidence="2" id="KW-1185">Reference proteome</keyword>
<dbReference type="RefSeq" id="XP_028269178.1">
    <property type="nucleotide sequence ID" value="XM_028413377.1"/>
</dbReference>
<accession>A0A6P7IXZ9</accession>